<sequence length="775" mass="88476">MNQITPKPFKFVQALNPHASRIYTKEANWELLKDEILKLHRGGHSRPYIKKKIYNDYGVDYSDNQIKYRLEQWKDEIGPRQKPNEQKIPSTRSIPQQMVSTFVIRQSSEMAKPTLNIQTNGDTLIESREEANKQISPGVPEPASCSQNLETGKQASFEEASGPQYPFLNSPQVEVAPHEFHSYENISWSPPTGTSQYNEKSGQDQNNACNEADEALYSQTLESLESLCIKSNGRFEECLNFEGPTFSPSQLQTDSQLPRVELALSLVIEDVKNPDTIQVITLQAPNVLIFLRSRRSNSEDHTDDIQQAPTVIGVMYDLSLIDEKKQFWTSVAQARIFILRPEPIECLSLISQLLISWATYFQEDYGALIELCRLIVMAADYIHSSTISQKAIELLSIGVRRCMLGPEVFPPNTPFALPESMDPQAHDVQFRLLLNVFQHFKKVLDPKSSGILLIGSKLINLCLNALRKNRSLVGHQNLAIETVGWCWNQLYYRLTSDVDIWKDIGASQFIWVCLRATELLKMRLPFERFLDLMVELYDKSSVGSVDIFGLSEGARALGELLGASGDYRRAIYYTHRFIQISMAIDEAPQLAESDQVSGGFLMPSLQLVLIRPRVLDQYKSMKLLGELIMKRGAVRYAALIFRLTYRDMMRFKALKQIKENAQEVWSLYQRCLEASKNSGIDASNNPNYRFIESIDNRSRRTRNLRDTRLVYETTHDSKTDVMHPKPLRLNSQATSLADFFDPGFQRFLADVCSHEDPISYFTTFRDTPSPNITLQ</sequence>
<evidence type="ECO:0008006" key="4">
    <source>
        <dbReference type="Google" id="ProtNLM"/>
    </source>
</evidence>
<keyword evidence="3" id="KW-1185">Reference proteome</keyword>
<evidence type="ECO:0000313" key="2">
    <source>
        <dbReference type="EMBL" id="KAK6540465.1"/>
    </source>
</evidence>
<proteinExistence type="predicted"/>
<dbReference type="AlphaFoldDB" id="A0AAV9XFC9"/>
<evidence type="ECO:0000313" key="3">
    <source>
        <dbReference type="Proteomes" id="UP001365542"/>
    </source>
</evidence>
<accession>A0AAV9XFC9</accession>
<evidence type="ECO:0000256" key="1">
    <source>
        <dbReference type="SAM" id="MobiDB-lite"/>
    </source>
</evidence>
<protein>
    <recommendedName>
        <fullName evidence="4">Clr5 domain-containing protein</fullName>
    </recommendedName>
</protein>
<organism evidence="2 3">
    <name type="scientific">Orbilia ellipsospora</name>
    <dbReference type="NCBI Taxonomy" id="2528407"/>
    <lineage>
        <taxon>Eukaryota</taxon>
        <taxon>Fungi</taxon>
        <taxon>Dikarya</taxon>
        <taxon>Ascomycota</taxon>
        <taxon>Pezizomycotina</taxon>
        <taxon>Orbiliomycetes</taxon>
        <taxon>Orbiliales</taxon>
        <taxon>Orbiliaceae</taxon>
        <taxon>Orbilia</taxon>
    </lineage>
</organism>
<reference evidence="2 3" key="1">
    <citation type="submission" date="2019-10" db="EMBL/GenBank/DDBJ databases">
        <authorList>
            <person name="Palmer J.M."/>
        </authorList>
    </citation>
    <scope>NUCLEOTIDE SEQUENCE [LARGE SCALE GENOMIC DNA]</scope>
    <source>
        <strain evidence="2 3">TWF694</strain>
    </source>
</reference>
<name>A0AAV9XFC9_9PEZI</name>
<feature type="region of interest" description="Disordered" evidence="1">
    <location>
        <begin position="130"/>
        <end position="149"/>
    </location>
</feature>
<feature type="region of interest" description="Disordered" evidence="1">
    <location>
        <begin position="184"/>
        <end position="206"/>
    </location>
</feature>
<gene>
    <name evidence="2" type="ORF">TWF694_009259</name>
</gene>
<dbReference type="EMBL" id="JAVHJO010000005">
    <property type="protein sequence ID" value="KAK6540465.1"/>
    <property type="molecule type" value="Genomic_DNA"/>
</dbReference>
<dbReference type="Proteomes" id="UP001365542">
    <property type="component" value="Unassembled WGS sequence"/>
</dbReference>
<comment type="caution">
    <text evidence="2">The sequence shown here is derived from an EMBL/GenBank/DDBJ whole genome shotgun (WGS) entry which is preliminary data.</text>
</comment>